<evidence type="ECO:0000313" key="6">
    <source>
        <dbReference type="Proteomes" id="UP000034597"/>
    </source>
</evidence>
<organism evidence="1 6">
    <name type="scientific">Methanosarcina mazei</name>
    <name type="common">Methanosarcina frisia</name>
    <dbReference type="NCBI Taxonomy" id="2209"/>
    <lineage>
        <taxon>Archaea</taxon>
        <taxon>Methanobacteriati</taxon>
        <taxon>Methanobacteriota</taxon>
        <taxon>Stenosarchaea group</taxon>
        <taxon>Methanomicrobia</taxon>
        <taxon>Methanosarcinales</taxon>
        <taxon>Methanosarcinaceae</taxon>
        <taxon>Methanosarcina</taxon>
    </lineage>
</organism>
<reference evidence="4 5" key="1">
    <citation type="journal article" date="2015" name="ISME J.">
        <title>Genomic and phenotypic differentiation among Methanosarcina mazei populations from Columbia River sediment.</title>
        <authorList>
            <person name="Youngblut N.D."/>
            <person name="Wirth J.S."/>
            <person name="Henriksen J.R."/>
            <person name="Smith M."/>
            <person name="Simon H."/>
            <person name="Metcalf W.W."/>
            <person name="Whitaker R.J."/>
        </authorList>
    </citation>
    <scope>NUCLEOTIDE SEQUENCE [LARGE SCALE GENOMIC DNA]</scope>
    <source>
        <strain evidence="3 4">1.H.M.2.1</strain>
        <strain evidence="2 5">2.F.A.2.4</strain>
        <strain evidence="1 6">2.F.T.0.2</strain>
    </source>
</reference>
<dbReference type="EMBL" id="JJOT01000112">
    <property type="protein sequence ID" value="KKF99075.1"/>
    <property type="molecule type" value="Genomic_DNA"/>
</dbReference>
<comment type="caution">
    <text evidence="1">The sequence shown here is derived from an EMBL/GenBank/DDBJ whole genome shotgun (WGS) entry which is preliminary data.</text>
</comment>
<dbReference type="Proteomes" id="UP000034597">
    <property type="component" value="Unassembled WGS sequence"/>
</dbReference>
<dbReference type="AlphaFoldDB" id="A0A0F8BCR9"/>
<dbReference type="Proteomes" id="UP000034578">
    <property type="component" value="Unassembled WGS sequence"/>
</dbReference>
<evidence type="ECO:0000313" key="1">
    <source>
        <dbReference type="EMBL" id="KKF99075.1"/>
    </source>
</evidence>
<proteinExistence type="predicted"/>
<sequence length="295" mass="32079">MDNRSVALAIVLILGSIVCLGCTDSGDESQESVGSEEIHTGAIQEEKAEGETLQANQSINLSSDVEWESNYRNGCFLLASDYESISKAANNGDYVSLEKAGSKLESDARIKLEESQKYQLPSSSTRQYGKSEYEAALTQFIEAGKYYSSASRKMQDGDTSGSAVDLQTALTCQELALEHTQNIMVYYQGHNSMGATQSDTNSGGVIASWSGNSIKDTETFHVSSDEWKITWNTRPGEYGAMNFQIYVYNSDGTLKSVAANVIGESADYSIIRGSGDYYLSINSAQPYEITVESLS</sequence>
<dbReference type="RefSeq" id="WP_048045794.1">
    <property type="nucleotide sequence ID" value="NZ_JJOS01000002.1"/>
</dbReference>
<dbReference type="PATRIC" id="fig|2209.56.peg.2519"/>
<dbReference type="EMBL" id="JJOS01000002">
    <property type="protein sequence ID" value="KKG07006.1"/>
    <property type="molecule type" value="Genomic_DNA"/>
</dbReference>
<accession>A0A0F8BCR9</accession>
<evidence type="ECO:0000313" key="4">
    <source>
        <dbReference type="Proteomes" id="UP000034152"/>
    </source>
</evidence>
<dbReference type="Proteomes" id="UP000034152">
    <property type="component" value="Unassembled WGS sequence"/>
</dbReference>
<evidence type="ECO:0000313" key="2">
    <source>
        <dbReference type="EMBL" id="KKG07006.1"/>
    </source>
</evidence>
<gene>
    <name evidence="1" type="ORF">DU40_02750</name>
    <name evidence="2" type="ORF">DU47_04135</name>
    <name evidence="3" type="ORF">DU80_11740</name>
</gene>
<evidence type="ECO:0000313" key="3">
    <source>
        <dbReference type="EMBL" id="KKH91406.1"/>
    </source>
</evidence>
<dbReference type="EMBL" id="JJQU01000002">
    <property type="protein sequence ID" value="KKH91406.1"/>
    <property type="molecule type" value="Genomic_DNA"/>
</dbReference>
<keyword evidence="5" id="KW-1185">Reference proteome</keyword>
<name>A0A0F8BCR9_METMZ</name>
<protein>
    <submittedName>
        <fullName evidence="1">Uncharacterized protein</fullName>
    </submittedName>
</protein>
<evidence type="ECO:0000313" key="5">
    <source>
        <dbReference type="Proteomes" id="UP000034578"/>
    </source>
</evidence>